<dbReference type="InterPro" id="IPR050344">
    <property type="entry name" value="Peptidase_M1_aminopeptidases"/>
</dbReference>
<sequence length="869" mass="97941">MVWNFPKITRYGTTLVTSFALVLSLNSQALPTHAAMLEPGVSQTLARARKQAISQLAYALKFDIPGQKNQPILSTETITFDWAASRWPKDASARQLPLDFKEERAHLQTVSVNGTRVPVVFESEHLLISTALLKPKNNVISIEFTAGNLSLNRNDDYLYTLLVPDRTRTVFPCFDQPDLKATFQVSLTVPAGWETMTNSPVEGSTPAGDRKTVRFRTSNLIPTYLFSFVAGKFTPVTRTLKGRSMTLLHRETDSTKLRLSTDLLFSLHADALTFLEDFTQIKYPFQKFDFVAVPDFQYGGMEHVGAIDYRSSALFLDNGATRDQRLSRAHVIAHETAHMWFGDLVTMRWFDDVWLKEVFANFIADKIMEVSTPDANYDLQFVVDHYPAAYGVDRTEGANPIGQPLANLQEAGSLYGGIIYHKAPIMMRQLEQLMGKDALRNGLREYLKKYTSANASWRELIAILDTHTPADLQAWNRVWVTETGRPKFTYQLDQQNGTIRRLTLSQKGEDGTNRLWPQRFTIALVYADHVDELPVDMTKAEVTLPAAAGKAAPLFMVFNSSGQGYGLFPVDEAMISQLAMLKNPVTRAAAYINLYENMLAGQTVSPAQLAATYQTLLSNEPEELNLRLLTTQLSDVVWTLTRSDKRPVLAASVEQDAWRAMEAEKAPGKKKLLFRLYQGVAFSTEARQRLYAIWNEQKAPAGVTLTEDDYTSLALALAVRDYPADGILTRQLARIKNPDRRNRLEFMIPALSSNVAERDAFFTSLASATNREHEAWVTSSLGYLHHPLRAETSAKYLPQSLDLLEEIQRTGDIFFPESWLRSTLSNYQTPETAQLVRKFLVDRPRYNTRLRAKLLQAADGPFRASKLVF</sequence>
<evidence type="ECO:0000259" key="13">
    <source>
        <dbReference type="Pfam" id="PF17900"/>
    </source>
</evidence>
<dbReference type="GO" id="GO:0005737">
    <property type="term" value="C:cytoplasm"/>
    <property type="evidence" value="ECO:0007669"/>
    <property type="project" value="TreeGrafter"/>
</dbReference>
<dbReference type="Pfam" id="PF17900">
    <property type="entry name" value="Peptidase_M1_N"/>
    <property type="match status" value="1"/>
</dbReference>
<evidence type="ECO:0000256" key="1">
    <source>
        <dbReference type="ARBA" id="ARBA00000098"/>
    </source>
</evidence>
<reference evidence="15" key="1">
    <citation type="submission" date="2017-09" db="EMBL/GenBank/DDBJ databases">
        <authorList>
            <person name="Varghese N."/>
            <person name="Submissions S."/>
        </authorList>
    </citation>
    <scope>NUCLEOTIDE SEQUENCE [LARGE SCALE GENOMIC DNA]</scope>
    <source>
        <strain evidence="15">DSM 29961</strain>
    </source>
</reference>
<dbReference type="GO" id="GO:0016020">
    <property type="term" value="C:membrane"/>
    <property type="evidence" value="ECO:0007669"/>
    <property type="project" value="TreeGrafter"/>
</dbReference>
<dbReference type="InterPro" id="IPR042097">
    <property type="entry name" value="Aminopeptidase_N-like_N_sf"/>
</dbReference>
<dbReference type="GO" id="GO:0005615">
    <property type="term" value="C:extracellular space"/>
    <property type="evidence" value="ECO:0007669"/>
    <property type="project" value="TreeGrafter"/>
</dbReference>
<protein>
    <recommendedName>
        <fullName evidence="5">Aminopeptidase N</fullName>
        <ecNumber evidence="4">3.4.11.2</ecNumber>
    </recommendedName>
</protein>
<evidence type="ECO:0000256" key="8">
    <source>
        <dbReference type="ARBA" id="ARBA00022801"/>
    </source>
</evidence>
<keyword evidence="10" id="KW-0482">Metalloprotease</keyword>
<dbReference type="PANTHER" id="PTHR11533:SF299">
    <property type="entry name" value="AMINOPEPTIDASE"/>
    <property type="match status" value="1"/>
</dbReference>
<dbReference type="SUPFAM" id="SSF55486">
    <property type="entry name" value="Metalloproteases ('zincins'), catalytic domain"/>
    <property type="match status" value="1"/>
</dbReference>
<dbReference type="Pfam" id="PF01433">
    <property type="entry name" value="Peptidase_M1"/>
    <property type="match status" value="1"/>
</dbReference>
<evidence type="ECO:0000256" key="10">
    <source>
        <dbReference type="ARBA" id="ARBA00023049"/>
    </source>
</evidence>
<evidence type="ECO:0000256" key="6">
    <source>
        <dbReference type="ARBA" id="ARBA00022670"/>
    </source>
</evidence>
<keyword evidence="6" id="KW-0645">Protease</keyword>
<keyword evidence="15" id="KW-1185">Reference proteome</keyword>
<dbReference type="PRINTS" id="PR00756">
    <property type="entry name" value="ALADIPTASE"/>
</dbReference>
<dbReference type="PANTHER" id="PTHR11533">
    <property type="entry name" value="PROTEASE M1 ZINC METALLOPROTEASE"/>
    <property type="match status" value="1"/>
</dbReference>
<dbReference type="GO" id="GO:0043171">
    <property type="term" value="P:peptide catabolic process"/>
    <property type="evidence" value="ECO:0007669"/>
    <property type="project" value="TreeGrafter"/>
</dbReference>
<dbReference type="EMBL" id="OCNH01000001">
    <property type="protein sequence ID" value="SOD78646.1"/>
    <property type="molecule type" value="Genomic_DNA"/>
</dbReference>
<comment type="similarity">
    <text evidence="3">Belongs to the peptidase M1 family.</text>
</comment>
<dbReference type="RefSeq" id="WP_097124279.1">
    <property type="nucleotide sequence ID" value="NZ_OCNH01000001.1"/>
</dbReference>
<keyword evidence="8" id="KW-0378">Hydrolase</keyword>
<dbReference type="InterPro" id="IPR027268">
    <property type="entry name" value="Peptidase_M4/M1_CTD_sf"/>
</dbReference>
<accession>A0A286F6B7</accession>
<feature type="domain" description="Peptidase M1 membrane alanine aminopeptidase" evidence="12">
    <location>
        <begin position="269"/>
        <end position="474"/>
    </location>
</feature>
<dbReference type="GO" id="GO:0070006">
    <property type="term" value="F:metalloaminopeptidase activity"/>
    <property type="evidence" value="ECO:0007669"/>
    <property type="project" value="TreeGrafter"/>
</dbReference>
<dbReference type="CDD" id="cd09602">
    <property type="entry name" value="M1_APN"/>
    <property type="match status" value="1"/>
</dbReference>
<proteinExistence type="inferred from homology"/>
<dbReference type="InterPro" id="IPR001930">
    <property type="entry name" value="Peptidase_M1"/>
</dbReference>
<keyword evidence="11" id="KW-0732">Signal</keyword>
<keyword evidence="14" id="KW-0031">Aminopeptidase</keyword>
<evidence type="ECO:0000259" key="12">
    <source>
        <dbReference type="Pfam" id="PF01433"/>
    </source>
</evidence>
<organism evidence="14 15">
    <name type="scientific">Spirosoma fluviale</name>
    <dbReference type="NCBI Taxonomy" id="1597977"/>
    <lineage>
        <taxon>Bacteria</taxon>
        <taxon>Pseudomonadati</taxon>
        <taxon>Bacteroidota</taxon>
        <taxon>Cytophagia</taxon>
        <taxon>Cytophagales</taxon>
        <taxon>Cytophagaceae</taxon>
        <taxon>Spirosoma</taxon>
    </lineage>
</organism>
<keyword evidence="9" id="KW-0862">Zinc</keyword>
<evidence type="ECO:0000256" key="5">
    <source>
        <dbReference type="ARBA" id="ARBA00015611"/>
    </source>
</evidence>
<gene>
    <name evidence="14" type="ORF">SAMN06269250_0566</name>
</gene>
<name>A0A286F6B7_9BACT</name>
<dbReference type="GO" id="GO:0016285">
    <property type="term" value="F:alanyl aminopeptidase activity"/>
    <property type="evidence" value="ECO:0007669"/>
    <property type="project" value="UniProtKB-EC"/>
</dbReference>
<feature type="chain" id="PRO_5012560984" description="Aminopeptidase N" evidence="11">
    <location>
        <begin position="30"/>
        <end position="869"/>
    </location>
</feature>
<evidence type="ECO:0000256" key="2">
    <source>
        <dbReference type="ARBA" id="ARBA00001947"/>
    </source>
</evidence>
<dbReference type="InterPro" id="IPR045357">
    <property type="entry name" value="Aminopeptidase_N-like_N"/>
</dbReference>
<comment type="catalytic activity">
    <reaction evidence="1">
        <text>Release of an N-terminal amino acid, Xaa-|-Yaa- from a peptide, amide or arylamide. Xaa is preferably Ala, but may be most amino acids including Pro (slow action). When a terminal hydrophobic residue is followed by a prolyl residue, the two may be released as an intact Xaa-Pro dipeptide.</text>
        <dbReference type="EC" id="3.4.11.2"/>
    </reaction>
</comment>
<dbReference type="Gene3D" id="1.10.390.10">
    <property type="entry name" value="Neutral Protease Domain 2"/>
    <property type="match status" value="1"/>
</dbReference>
<dbReference type="Gene3D" id="2.60.40.1730">
    <property type="entry name" value="tricorn interacting facor f3 domain"/>
    <property type="match status" value="1"/>
</dbReference>
<evidence type="ECO:0000256" key="7">
    <source>
        <dbReference type="ARBA" id="ARBA00022723"/>
    </source>
</evidence>
<evidence type="ECO:0000256" key="11">
    <source>
        <dbReference type="SAM" id="SignalP"/>
    </source>
</evidence>
<dbReference type="AlphaFoldDB" id="A0A286F6B7"/>
<dbReference type="SUPFAM" id="SSF63737">
    <property type="entry name" value="Leukotriene A4 hydrolase N-terminal domain"/>
    <property type="match status" value="1"/>
</dbReference>
<evidence type="ECO:0000313" key="15">
    <source>
        <dbReference type="Proteomes" id="UP000219452"/>
    </source>
</evidence>
<dbReference type="InterPro" id="IPR014782">
    <property type="entry name" value="Peptidase_M1_dom"/>
</dbReference>
<dbReference type="GO" id="GO:0042277">
    <property type="term" value="F:peptide binding"/>
    <property type="evidence" value="ECO:0007669"/>
    <property type="project" value="TreeGrafter"/>
</dbReference>
<evidence type="ECO:0000256" key="3">
    <source>
        <dbReference type="ARBA" id="ARBA00010136"/>
    </source>
</evidence>
<feature type="signal peptide" evidence="11">
    <location>
        <begin position="1"/>
        <end position="29"/>
    </location>
</feature>
<dbReference type="OrthoDB" id="100605at2"/>
<dbReference type="GO" id="GO:0006508">
    <property type="term" value="P:proteolysis"/>
    <property type="evidence" value="ECO:0007669"/>
    <property type="project" value="UniProtKB-KW"/>
</dbReference>
<dbReference type="Proteomes" id="UP000219452">
    <property type="component" value="Unassembled WGS sequence"/>
</dbReference>
<evidence type="ECO:0000313" key="14">
    <source>
        <dbReference type="EMBL" id="SOD78646.1"/>
    </source>
</evidence>
<evidence type="ECO:0000256" key="9">
    <source>
        <dbReference type="ARBA" id="ARBA00022833"/>
    </source>
</evidence>
<feature type="domain" description="Aminopeptidase N-like N-terminal" evidence="13">
    <location>
        <begin position="157"/>
        <end position="225"/>
    </location>
</feature>
<comment type="cofactor">
    <cofactor evidence="2">
        <name>Zn(2+)</name>
        <dbReference type="ChEBI" id="CHEBI:29105"/>
    </cofactor>
</comment>
<dbReference type="EC" id="3.4.11.2" evidence="4"/>
<keyword evidence="7" id="KW-0479">Metal-binding</keyword>
<evidence type="ECO:0000256" key="4">
    <source>
        <dbReference type="ARBA" id="ARBA00012564"/>
    </source>
</evidence>
<dbReference type="GO" id="GO:0008270">
    <property type="term" value="F:zinc ion binding"/>
    <property type="evidence" value="ECO:0007669"/>
    <property type="project" value="InterPro"/>
</dbReference>